<dbReference type="Gramene" id="KCW57190">
    <property type="protein sequence ID" value="KCW57190"/>
    <property type="gene ID" value="EUGRSUZ_H00005"/>
</dbReference>
<proteinExistence type="predicted"/>
<evidence type="ECO:0000313" key="1">
    <source>
        <dbReference type="EMBL" id="KCW57190.1"/>
    </source>
</evidence>
<dbReference type="EMBL" id="KK198760">
    <property type="protein sequence ID" value="KCW57190.1"/>
    <property type="molecule type" value="Genomic_DNA"/>
</dbReference>
<gene>
    <name evidence="1" type="ORF">EUGRSUZ_H00005</name>
</gene>
<reference evidence="1" key="1">
    <citation type="submission" date="2013-07" db="EMBL/GenBank/DDBJ databases">
        <title>The genome of Eucalyptus grandis.</title>
        <authorList>
            <person name="Schmutz J."/>
            <person name="Hayes R."/>
            <person name="Myburg A."/>
            <person name="Tuskan G."/>
            <person name="Grattapaglia D."/>
            <person name="Rokhsar D.S."/>
        </authorList>
    </citation>
    <scope>NUCLEOTIDE SEQUENCE</scope>
    <source>
        <tissue evidence="1">Leaf extractions</tissue>
    </source>
</reference>
<sequence>MISKTKPALTYSNALFDLTKISPTPSPIGHFTQPHAVFLLLLLQNKKKKPKIECELWAIKRLITITPPNSNITETPSPPDHHLFSLMMMPTFTTQRP</sequence>
<organism evidence="1">
    <name type="scientific">Eucalyptus grandis</name>
    <name type="common">Flooded gum</name>
    <dbReference type="NCBI Taxonomy" id="71139"/>
    <lineage>
        <taxon>Eukaryota</taxon>
        <taxon>Viridiplantae</taxon>
        <taxon>Streptophyta</taxon>
        <taxon>Embryophyta</taxon>
        <taxon>Tracheophyta</taxon>
        <taxon>Spermatophyta</taxon>
        <taxon>Magnoliopsida</taxon>
        <taxon>eudicotyledons</taxon>
        <taxon>Gunneridae</taxon>
        <taxon>Pentapetalae</taxon>
        <taxon>rosids</taxon>
        <taxon>malvids</taxon>
        <taxon>Myrtales</taxon>
        <taxon>Myrtaceae</taxon>
        <taxon>Myrtoideae</taxon>
        <taxon>Eucalypteae</taxon>
        <taxon>Eucalyptus</taxon>
    </lineage>
</organism>
<dbReference type="InParanoid" id="A0A059AUS6"/>
<accession>A0A059AUS6</accession>
<dbReference type="AlphaFoldDB" id="A0A059AUS6"/>
<protein>
    <submittedName>
        <fullName evidence="1">Uncharacterized protein</fullName>
    </submittedName>
</protein>
<name>A0A059AUS6_EUCGR</name>